<evidence type="ECO:0000313" key="5">
    <source>
        <dbReference type="EMBL" id="AEH10999.1"/>
    </source>
</evidence>
<feature type="binding site" evidence="1">
    <location>
        <begin position="401"/>
        <end position="408"/>
    </location>
    <ligand>
        <name>ATP</name>
        <dbReference type="ChEBI" id="CHEBI:30616"/>
    </ligand>
</feature>
<name>F8B485_9ACTN</name>
<dbReference type="InterPro" id="IPR002543">
    <property type="entry name" value="FtsK_dom"/>
</dbReference>
<evidence type="ECO:0000256" key="2">
    <source>
        <dbReference type="SAM" id="MobiDB-lite"/>
    </source>
</evidence>
<organism evidence="5 6">
    <name type="scientific">Candidatus Protofrankia datiscae</name>
    <dbReference type="NCBI Taxonomy" id="2716812"/>
    <lineage>
        <taxon>Bacteria</taxon>
        <taxon>Bacillati</taxon>
        <taxon>Actinomycetota</taxon>
        <taxon>Actinomycetes</taxon>
        <taxon>Frankiales</taxon>
        <taxon>Frankiaceae</taxon>
        <taxon>Protofrankia</taxon>
    </lineage>
</organism>
<evidence type="ECO:0000313" key="6">
    <source>
        <dbReference type="Proteomes" id="UP000001549"/>
    </source>
</evidence>
<dbReference type="Proteomes" id="UP000001549">
    <property type="component" value="Chromosome"/>
</dbReference>
<dbReference type="GO" id="GO:0051301">
    <property type="term" value="P:cell division"/>
    <property type="evidence" value="ECO:0007669"/>
    <property type="project" value="UniProtKB-KW"/>
</dbReference>
<keyword evidence="6" id="KW-1185">Reference proteome</keyword>
<feature type="region of interest" description="Disordered" evidence="2">
    <location>
        <begin position="1"/>
        <end position="38"/>
    </location>
</feature>
<reference evidence="5 6" key="1">
    <citation type="submission" date="2011-05" db="EMBL/GenBank/DDBJ databases">
        <title>Complete sequence of chromosome of Frankia symbiont of Datisca glomerata.</title>
        <authorList>
            <consortium name="US DOE Joint Genome Institute"/>
            <person name="Lucas S."/>
            <person name="Han J."/>
            <person name="Lapidus A."/>
            <person name="Cheng J.-F."/>
            <person name="Goodwin L."/>
            <person name="Pitluck S."/>
            <person name="Peters L."/>
            <person name="Mikhailova N."/>
            <person name="Chertkov O."/>
            <person name="Teshima H."/>
            <person name="Han C."/>
            <person name="Tapia R."/>
            <person name="Land M."/>
            <person name="Hauser L."/>
            <person name="Kyrpides N."/>
            <person name="Ivanova N."/>
            <person name="Pagani I."/>
            <person name="Berry A."/>
            <person name="Pawlowski K."/>
            <person name="Persson T."/>
            <person name="Vanden Heuvel B."/>
            <person name="Benson D."/>
            <person name="Woyke T."/>
        </authorList>
    </citation>
    <scope>NUCLEOTIDE SEQUENCE [LARGE SCALE GENOMIC DNA]</scope>
    <source>
        <strain evidence="6">4085684</strain>
    </source>
</reference>
<gene>
    <name evidence="5" type="ordered locus">FsymDg_3722</name>
</gene>
<keyword evidence="5" id="KW-0131">Cell cycle</keyword>
<accession>F8B485</accession>
<sequence length="739" mass="78968">MTDPTPNGGRPVDVDTPAGGVVLPGPWTPDTTTPTTPTAAPVALTGDVLDRRALTGRVIGRWLSGGQEGRIVVLGYPKTDSADPADAPGAVAGRAAVRTLYRIWRGHLSFARRMADAATYGAIREQIRAARAAGDKAALAEWVDRLREAKTARHDRLRGMPVLIGSLAVSTGSGLGLAGVVIGAGGIAVGLTHPAGWTWSGYWDFWATLAHVGLTAAVVTLRVGTWLAVPGWLALTWRAGRAEGNAPRWLATAAEADIDMEIDENTITQALKALRLPPITDYLKTGAPLQYLTTARKDGRGTHAVIRLPGALSAEKVAKRRPDLAAGLHRLSKEVWIKTGDEAGILDLWIADKGALAEGAGPYPLLDDGLTDVFKGVPFGKTLRGDPLVAPIMECNTIVGGMPGHGKSAGARTIMLGAALDPTAELRIWIPDNNFDFDGFRRRCSRFVMGTDPEHFAQIAEDLRELHAEVQARGKLLGTYEEPSVTRALASKGIGLHPVVCLLEEAHVAINHETYGKEIAHLLVEIVRLGRKRGIHLIVSTQAPTRDSIPRDVTRNCSNGIAYAVGDHVANDALLGQGAYRAGHRATDLVPGLDRGVAVVKGFTGERSQIANGHFLSVSKGNDQVGPLIRRSLDAIARTGRPVPGTDRPRADIPTESRDLLDDLDAVLGTDPVKTADIPAQLRKLAPDWEPYRTLTGTQLRELLTAEGIKVPSTGNRHPLDPVTVREHIARRSTADIDE</sequence>
<keyword evidence="3" id="KW-1133">Transmembrane helix</keyword>
<dbReference type="AlphaFoldDB" id="F8B485"/>
<dbReference type="STRING" id="656024.FsymDg_3722"/>
<protein>
    <submittedName>
        <fullName evidence="5">Cell division protein FtsK/SpoIIIE</fullName>
    </submittedName>
</protein>
<dbReference type="PROSITE" id="PS50901">
    <property type="entry name" value="FTSK"/>
    <property type="match status" value="1"/>
</dbReference>
<dbReference type="KEGG" id="fsy:FsymDg_3722"/>
<keyword evidence="5" id="KW-0132">Cell division</keyword>
<dbReference type="InterPro" id="IPR027417">
    <property type="entry name" value="P-loop_NTPase"/>
</dbReference>
<feature type="transmembrane region" description="Helical" evidence="3">
    <location>
        <begin position="162"/>
        <end position="189"/>
    </location>
</feature>
<feature type="domain" description="FtsK" evidence="4">
    <location>
        <begin position="385"/>
        <end position="572"/>
    </location>
</feature>
<dbReference type="RefSeq" id="WP_013874879.1">
    <property type="nucleotide sequence ID" value="NC_015656.1"/>
</dbReference>
<evidence type="ECO:0000256" key="1">
    <source>
        <dbReference type="PROSITE-ProRule" id="PRU00289"/>
    </source>
</evidence>
<dbReference type="HOGENOM" id="CLU_020567_0_0_11"/>
<keyword evidence="3" id="KW-0472">Membrane</keyword>
<dbReference type="SUPFAM" id="SSF52540">
    <property type="entry name" value="P-loop containing nucleoside triphosphate hydrolases"/>
    <property type="match status" value="1"/>
</dbReference>
<keyword evidence="1" id="KW-0067">ATP-binding</keyword>
<feature type="compositionally biased region" description="Low complexity" evidence="2">
    <location>
        <begin position="24"/>
        <end position="38"/>
    </location>
</feature>
<keyword evidence="1" id="KW-0547">Nucleotide-binding</keyword>
<dbReference type="EMBL" id="CP002801">
    <property type="protein sequence ID" value="AEH10999.1"/>
    <property type="molecule type" value="Genomic_DNA"/>
</dbReference>
<keyword evidence="3" id="KW-0812">Transmembrane</keyword>
<evidence type="ECO:0000259" key="4">
    <source>
        <dbReference type="PROSITE" id="PS50901"/>
    </source>
</evidence>
<evidence type="ECO:0000256" key="3">
    <source>
        <dbReference type="SAM" id="Phobius"/>
    </source>
</evidence>
<proteinExistence type="predicted"/>
<dbReference type="eggNOG" id="COG1674">
    <property type="taxonomic scope" value="Bacteria"/>
</dbReference>
<dbReference type="GO" id="GO:0005524">
    <property type="term" value="F:ATP binding"/>
    <property type="evidence" value="ECO:0007669"/>
    <property type="project" value="UniProtKB-UniRule"/>
</dbReference>
<dbReference type="GO" id="GO:0003677">
    <property type="term" value="F:DNA binding"/>
    <property type="evidence" value="ECO:0007669"/>
    <property type="project" value="InterPro"/>
</dbReference>
<dbReference type="Gene3D" id="3.40.50.300">
    <property type="entry name" value="P-loop containing nucleotide triphosphate hydrolases"/>
    <property type="match status" value="1"/>
</dbReference>